<organism evidence="2 3">
    <name type="scientific">Cyclobacterium jeungdonense</name>
    <dbReference type="NCBI Taxonomy" id="708087"/>
    <lineage>
        <taxon>Bacteria</taxon>
        <taxon>Pseudomonadati</taxon>
        <taxon>Bacteroidota</taxon>
        <taxon>Cytophagia</taxon>
        <taxon>Cytophagales</taxon>
        <taxon>Cyclobacteriaceae</taxon>
        <taxon>Cyclobacterium</taxon>
    </lineage>
</organism>
<proteinExistence type="predicted"/>
<evidence type="ECO:0000313" key="3">
    <source>
        <dbReference type="Proteomes" id="UP001236663"/>
    </source>
</evidence>
<feature type="domain" description="HTH cro/C1-type" evidence="1">
    <location>
        <begin position="8"/>
        <end position="62"/>
    </location>
</feature>
<evidence type="ECO:0000259" key="1">
    <source>
        <dbReference type="PROSITE" id="PS50943"/>
    </source>
</evidence>
<dbReference type="CDD" id="cd00093">
    <property type="entry name" value="HTH_XRE"/>
    <property type="match status" value="1"/>
</dbReference>
<reference evidence="3" key="1">
    <citation type="journal article" date="2019" name="Int. J. Syst. Evol. Microbiol.">
        <title>The Global Catalogue of Microorganisms (GCM) 10K type strain sequencing project: providing services to taxonomists for standard genome sequencing and annotation.</title>
        <authorList>
            <consortium name="The Broad Institute Genomics Platform"/>
            <consortium name="The Broad Institute Genome Sequencing Center for Infectious Disease"/>
            <person name="Wu L."/>
            <person name="Ma J."/>
        </authorList>
    </citation>
    <scope>NUCLEOTIDE SEQUENCE [LARGE SCALE GENOMIC DNA]</scope>
    <source>
        <strain evidence="3">CECT 7706</strain>
    </source>
</reference>
<dbReference type="PROSITE" id="PS50943">
    <property type="entry name" value="HTH_CROC1"/>
    <property type="match status" value="1"/>
</dbReference>
<dbReference type="RefSeq" id="WP_163384122.1">
    <property type="nucleotide sequence ID" value="NZ_JAUFQS010000004.1"/>
</dbReference>
<dbReference type="Gene3D" id="1.10.260.40">
    <property type="entry name" value="lambda repressor-like DNA-binding domains"/>
    <property type="match status" value="1"/>
</dbReference>
<protein>
    <submittedName>
        <fullName evidence="2">Helix-turn-helix transcriptional regulator</fullName>
    </submittedName>
</protein>
<dbReference type="EMBL" id="JAUFQS010000004">
    <property type="protein sequence ID" value="MDN3687239.1"/>
    <property type="molecule type" value="Genomic_DNA"/>
</dbReference>
<dbReference type="Proteomes" id="UP001236663">
    <property type="component" value="Unassembled WGS sequence"/>
</dbReference>
<dbReference type="Pfam" id="PF13560">
    <property type="entry name" value="HTH_31"/>
    <property type="match status" value="1"/>
</dbReference>
<keyword evidence="3" id="KW-1185">Reference proteome</keyword>
<sequence length="101" mass="11472">MNYLGNKLRELRASKGLLLRQVAAYIEVDTALVSKLERGERKAKRGHVEALAKIFKVNEKELITLWLADQVFDLVKDEEVANDVLKVAESELKYVKSSAKE</sequence>
<accession>A0ABT8C5C9</accession>
<dbReference type="InterPro" id="IPR010982">
    <property type="entry name" value="Lambda_DNA-bd_dom_sf"/>
</dbReference>
<name>A0ABT8C5C9_9BACT</name>
<dbReference type="SUPFAM" id="SSF47413">
    <property type="entry name" value="lambda repressor-like DNA-binding domains"/>
    <property type="match status" value="1"/>
</dbReference>
<gene>
    <name evidence="2" type="ORF">QWZ15_05330</name>
</gene>
<dbReference type="InterPro" id="IPR001387">
    <property type="entry name" value="Cro/C1-type_HTH"/>
</dbReference>
<dbReference type="SMART" id="SM00530">
    <property type="entry name" value="HTH_XRE"/>
    <property type="match status" value="1"/>
</dbReference>
<comment type="caution">
    <text evidence="2">The sequence shown here is derived from an EMBL/GenBank/DDBJ whole genome shotgun (WGS) entry which is preliminary data.</text>
</comment>
<evidence type="ECO:0000313" key="2">
    <source>
        <dbReference type="EMBL" id="MDN3687239.1"/>
    </source>
</evidence>